<dbReference type="Pfam" id="PF10021">
    <property type="entry name" value="PARG_cat_microb"/>
    <property type="match status" value="1"/>
</dbReference>
<dbReference type="PANTHER" id="PTHR35596">
    <property type="entry name" value="DUF2263 DOMAIN-CONTAINING PROTEIN"/>
    <property type="match status" value="1"/>
</dbReference>
<evidence type="ECO:0000259" key="1">
    <source>
        <dbReference type="Pfam" id="PF10021"/>
    </source>
</evidence>
<dbReference type="Gene3D" id="3.40.220.10">
    <property type="entry name" value="Leucine Aminopeptidase, subunit E, domain 1"/>
    <property type="match status" value="1"/>
</dbReference>
<dbReference type="Proteomes" id="UP000054166">
    <property type="component" value="Unassembled WGS sequence"/>
</dbReference>
<protein>
    <recommendedName>
        <fullName evidence="1">Microbial-type PARG catalytic domain-containing protein</fullName>
    </recommendedName>
</protein>
<dbReference type="PANTHER" id="PTHR35596:SF1">
    <property type="entry name" value="MICROBIAL-TYPE PARG CATALYTIC DOMAIN-CONTAINING PROTEIN"/>
    <property type="match status" value="1"/>
</dbReference>
<dbReference type="PIRSF" id="PIRSF014899">
    <property type="entry name" value="UCP014899"/>
    <property type="match status" value="1"/>
</dbReference>
<dbReference type="OrthoDB" id="9985428at2759"/>
<dbReference type="EMBL" id="KN832977">
    <property type="protein sequence ID" value="KIM88251.1"/>
    <property type="molecule type" value="Genomic_DNA"/>
</dbReference>
<reference evidence="2 3" key="1">
    <citation type="submission" date="2014-04" db="EMBL/GenBank/DDBJ databases">
        <authorList>
            <consortium name="DOE Joint Genome Institute"/>
            <person name="Kuo A."/>
            <person name="Tarkka M."/>
            <person name="Buscot F."/>
            <person name="Kohler A."/>
            <person name="Nagy L.G."/>
            <person name="Floudas D."/>
            <person name="Copeland A."/>
            <person name="Barry K.W."/>
            <person name="Cichocki N."/>
            <person name="Veneault-Fourrey C."/>
            <person name="LaButti K."/>
            <person name="Lindquist E.A."/>
            <person name="Lipzen A."/>
            <person name="Lundell T."/>
            <person name="Morin E."/>
            <person name="Murat C."/>
            <person name="Sun H."/>
            <person name="Tunlid A."/>
            <person name="Henrissat B."/>
            <person name="Grigoriev I.V."/>
            <person name="Hibbett D.S."/>
            <person name="Martin F."/>
            <person name="Nordberg H.P."/>
            <person name="Cantor M.N."/>
            <person name="Hua S.X."/>
        </authorList>
    </citation>
    <scope>NUCLEOTIDE SEQUENCE [LARGE SCALE GENOMIC DNA]</scope>
    <source>
        <strain evidence="2 3">F 1598</strain>
    </source>
</reference>
<feature type="domain" description="Microbial-type PARG catalytic" evidence="1">
    <location>
        <begin position="55"/>
        <end position="146"/>
    </location>
</feature>
<accession>A0A0C3GC81</accession>
<dbReference type="InterPro" id="IPR019261">
    <property type="entry name" value="PARG_cat_microbial"/>
</dbReference>
<proteinExistence type="predicted"/>
<reference evidence="3" key="2">
    <citation type="submission" date="2015-01" db="EMBL/GenBank/DDBJ databases">
        <title>Evolutionary Origins and Diversification of the Mycorrhizal Mutualists.</title>
        <authorList>
            <consortium name="DOE Joint Genome Institute"/>
            <consortium name="Mycorrhizal Genomics Consortium"/>
            <person name="Kohler A."/>
            <person name="Kuo A."/>
            <person name="Nagy L.G."/>
            <person name="Floudas D."/>
            <person name="Copeland A."/>
            <person name="Barry K.W."/>
            <person name="Cichocki N."/>
            <person name="Veneault-Fourrey C."/>
            <person name="LaButti K."/>
            <person name="Lindquist E.A."/>
            <person name="Lipzen A."/>
            <person name="Lundell T."/>
            <person name="Morin E."/>
            <person name="Murat C."/>
            <person name="Riley R."/>
            <person name="Ohm R."/>
            <person name="Sun H."/>
            <person name="Tunlid A."/>
            <person name="Henrissat B."/>
            <person name="Grigoriev I.V."/>
            <person name="Hibbett D.S."/>
            <person name="Martin F."/>
        </authorList>
    </citation>
    <scope>NUCLEOTIDE SEQUENCE [LARGE SCALE GENOMIC DNA]</scope>
    <source>
        <strain evidence="3">F 1598</strain>
    </source>
</reference>
<dbReference type="HOGENOM" id="CLU_024412_0_1_1"/>
<dbReference type="STRING" id="765440.A0A0C3GC81"/>
<keyword evidence="3" id="KW-1185">Reference proteome</keyword>
<organism evidence="2 3">
    <name type="scientific">Piloderma croceum (strain F 1598)</name>
    <dbReference type="NCBI Taxonomy" id="765440"/>
    <lineage>
        <taxon>Eukaryota</taxon>
        <taxon>Fungi</taxon>
        <taxon>Dikarya</taxon>
        <taxon>Basidiomycota</taxon>
        <taxon>Agaricomycotina</taxon>
        <taxon>Agaricomycetes</taxon>
        <taxon>Agaricomycetidae</taxon>
        <taxon>Atheliales</taxon>
        <taxon>Atheliaceae</taxon>
        <taxon>Piloderma</taxon>
    </lineage>
</organism>
<dbReference type="InterPro" id="IPR012664">
    <property type="entry name" value="CHP02452"/>
</dbReference>
<dbReference type="InterPro" id="IPR043472">
    <property type="entry name" value="Macro_dom-like"/>
</dbReference>
<gene>
    <name evidence="2" type="ORF">PILCRDRAFT_814158</name>
</gene>
<dbReference type="NCBIfam" id="TIGR02452">
    <property type="entry name" value="TIGR02452 family protein"/>
    <property type="match status" value="1"/>
</dbReference>
<name>A0A0C3GC81_PILCF</name>
<dbReference type="InParanoid" id="A0A0C3GC81"/>
<evidence type="ECO:0000313" key="3">
    <source>
        <dbReference type="Proteomes" id="UP000054166"/>
    </source>
</evidence>
<sequence>MAPSFVERHKIAKDTIARSASVAAETPGASLESNFISEQLPALRDLQCPGFTDIDLKIVNLDSFSAARNILENHKDAQGKVAVLNLASDAERAGGWIYSLSMTQEEALCYSSTLYNTLKPSYYPWPNLGPGSVAGVFSPSVVIFKDDLDNGCKDLTKDKFAIVSVITVAAPRWPDLSADRLSFKHASDLEDLRGKIRLVYRMAAWNGKTSIVLGAMGCGAYRCPPRLVAEEMKSVLMEEEFDKWFQHIVFAIYSTRGNGEGNFEIFNDVFDGVYRRR</sequence>
<dbReference type="SUPFAM" id="SSF52949">
    <property type="entry name" value="Macro domain-like"/>
    <property type="match status" value="1"/>
</dbReference>
<evidence type="ECO:0000313" key="2">
    <source>
        <dbReference type="EMBL" id="KIM88251.1"/>
    </source>
</evidence>
<dbReference type="AlphaFoldDB" id="A0A0C3GC81"/>